<reference evidence="1" key="1">
    <citation type="submission" date="2019-03" db="EMBL/GenBank/DDBJ databases">
        <title>Single cell metagenomics reveals metabolic interactions within the superorganism composed of flagellate Streblomastix strix and complex community of Bacteroidetes bacteria on its surface.</title>
        <authorList>
            <person name="Treitli S.C."/>
            <person name="Kolisko M."/>
            <person name="Husnik F."/>
            <person name="Keeling P."/>
            <person name="Hampl V."/>
        </authorList>
    </citation>
    <scope>NUCLEOTIDE SEQUENCE</scope>
    <source>
        <strain evidence="1">STM</strain>
    </source>
</reference>
<comment type="caution">
    <text evidence="1">The sequence shown here is derived from an EMBL/GenBank/DDBJ whole genome shotgun (WGS) entry which is preliminary data.</text>
</comment>
<evidence type="ECO:0000313" key="2">
    <source>
        <dbReference type="EMBL" id="KAA6331533.1"/>
    </source>
</evidence>
<sequence>MIRYRIKLTKSEIEELTILIN</sequence>
<dbReference type="EMBL" id="SNRY01001360">
    <property type="protein sequence ID" value="KAA6331533.1"/>
    <property type="molecule type" value="Genomic_DNA"/>
</dbReference>
<name>A0A5J4QI07_9ZZZZ</name>
<accession>A0A5J4QI07</accession>
<organism evidence="1">
    <name type="scientific">termite gut metagenome</name>
    <dbReference type="NCBI Taxonomy" id="433724"/>
    <lineage>
        <taxon>unclassified sequences</taxon>
        <taxon>metagenomes</taxon>
        <taxon>organismal metagenomes</taxon>
    </lineage>
</organism>
<dbReference type="EMBL" id="SNRY01003384">
    <property type="protein sequence ID" value="KAA6321175.1"/>
    <property type="molecule type" value="Genomic_DNA"/>
</dbReference>
<proteinExistence type="predicted"/>
<feature type="non-terminal residue" evidence="1">
    <location>
        <position position="21"/>
    </location>
</feature>
<evidence type="ECO:0000313" key="1">
    <source>
        <dbReference type="EMBL" id="KAA6321175.1"/>
    </source>
</evidence>
<dbReference type="AlphaFoldDB" id="A0A5J4QI07"/>
<protein>
    <submittedName>
        <fullName evidence="1">Uncharacterized protein</fullName>
    </submittedName>
</protein>
<gene>
    <name evidence="2" type="ORF">EZS27_019871</name>
    <name evidence="1" type="ORF">EZS27_029143</name>
</gene>